<sequence length="135" mass="15347">MPVEHMVDEKTGIMRVRRWGEITTHDEEAALKRRNKDPLVVPNIPVIVDCREVDPPETTEVVQYIANQVTALAADLDCGPVAIVVSSDVEYGMARMYMALTHLKHPNTMVFRSNDNALKWLRKQIQKTYSNNPDS</sequence>
<evidence type="ECO:0000313" key="2">
    <source>
        <dbReference type="EMBL" id="MBC8430981.1"/>
    </source>
</evidence>
<feature type="domain" description="DUF7793" evidence="1">
    <location>
        <begin position="44"/>
        <end position="123"/>
    </location>
</feature>
<evidence type="ECO:0000313" key="3">
    <source>
        <dbReference type="Proteomes" id="UP000605201"/>
    </source>
</evidence>
<organism evidence="2 3">
    <name type="scientific">Candidatus Desulfatibia vada</name>
    <dbReference type="NCBI Taxonomy" id="2841696"/>
    <lineage>
        <taxon>Bacteria</taxon>
        <taxon>Pseudomonadati</taxon>
        <taxon>Thermodesulfobacteriota</taxon>
        <taxon>Desulfobacteria</taxon>
        <taxon>Desulfobacterales</taxon>
        <taxon>Desulfobacterales incertae sedis</taxon>
        <taxon>Candidatus Desulfatibia</taxon>
    </lineage>
</organism>
<name>A0A8J6NPA3_9BACT</name>
<proteinExistence type="predicted"/>
<protein>
    <recommendedName>
        <fullName evidence="1">DUF7793 domain-containing protein</fullName>
    </recommendedName>
</protein>
<reference evidence="2 3" key="1">
    <citation type="submission" date="2020-08" db="EMBL/GenBank/DDBJ databases">
        <title>Bridging the membrane lipid divide: bacteria of the FCB group superphylum have the potential to synthesize archaeal ether lipids.</title>
        <authorList>
            <person name="Villanueva L."/>
            <person name="Von Meijenfeldt F.A.B."/>
            <person name="Westbye A.B."/>
            <person name="Yadav S."/>
            <person name="Hopmans E.C."/>
            <person name="Dutilh B.E."/>
            <person name="Sinninghe Damste J.S."/>
        </authorList>
    </citation>
    <scope>NUCLEOTIDE SEQUENCE [LARGE SCALE GENOMIC DNA]</scope>
    <source>
        <strain evidence="2">NIOZ-UU17</strain>
    </source>
</reference>
<accession>A0A8J6NPA3</accession>
<dbReference type="Pfam" id="PF25056">
    <property type="entry name" value="DUF7793"/>
    <property type="match status" value="1"/>
</dbReference>
<evidence type="ECO:0000259" key="1">
    <source>
        <dbReference type="Pfam" id="PF25056"/>
    </source>
</evidence>
<dbReference type="Proteomes" id="UP000605201">
    <property type="component" value="Unassembled WGS sequence"/>
</dbReference>
<dbReference type="EMBL" id="JACNIG010000099">
    <property type="protein sequence ID" value="MBC8430981.1"/>
    <property type="molecule type" value="Genomic_DNA"/>
</dbReference>
<comment type="caution">
    <text evidence="2">The sequence shown here is derived from an EMBL/GenBank/DDBJ whole genome shotgun (WGS) entry which is preliminary data.</text>
</comment>
<dbReference type="AlphaFoldDB" id="A0A8J6NPA3"/>
<gene>
    <name evidence="2" type="ORF">H8D96_03580</name>
</gene>
<dbReference type="InterPro" id="IPR056695">
    <property type="entry name" value="DUF7793"/>
</dbReference>